<evidence type="ECO:0000313" key="1">
    <source>
        <dbReference type="EMBL" id="TGY66508.1"/>
    </source>
</evidence>
<reference evidence="1" key="1">
    <citation type="submission" date="2019-04" db="EMBL/GenBank/DDBJ databases">
        <title>Microbes associate with the intestines of laboratory mice.</title>
        <authorList>
            <person name="Navarre W."/>
            <person name="Wong E."/>
            <person name="Huang K."/>
            <person name="Tropini C."/>
            <person name="Ng K."/>
            <person name="Yu B."/>
        </authorList>
    </citation>
    <scope>NUCLEOTIDE SEQUENCE</scope>
    <source>
        <strain evidence="1">NM09_H32</strain>
    </source>
</reference>
<comment type="caution">
    <text evidence="1">The sequence shown here is derived from an EMBL/GenBank/DDBJ whole genome shotgun (WGS) entry which is preliminary data.</text>
</comment>
<organism evidence="1 2">
    <name type="scientific">Dubosiella muris</name>
    <dbReference type="NCBI Taxonomy" id="3038133"/>
    <lineage>
        <taxon>Bacteria</taxon>
        <taxon>Bacillati</taxon>
        <taxon>Bacillota</taxon>
        <taxon>Erysipelotrichia</taxon>
        <taxon>Erysipelotrichales</taxon>
        <taxon>Erysipelotrichaceae</taxon>
        <taxon>Dubosiella</taxon>
    </lineage>
</organism>
<dbReference type="Proteomes" id="UP000308836">
    <property type="component" value="Unassembled WGS sequence"/>
</dbReference>
<name>A0AC61R8Y9_9FIRM</name>
<proteinExistence type="predicted"/>
<sequence length="61" mass="6989">MQKNQIYLIAVIEAILFIAFAFQMVTNPSWTNLAILVVLGIGFVQLKDMYDKAKQKEDKNL</sequence>
<keyword evidence="2" id="KW-1185">Reference proteome</keyword>
<protein>
    <submittedName>
        <fullName evidence="1">Uncharacterized protein</fullName>
    </submittedName>
</protein>
<evidence type="ECO:0000313" key="2">
    <source>
        <dbReference type="Proteomes" id="UP000308836"/>
    </source>
</evidence>
<accession>A0AC61R8Y9</accession>
<gene>
    <name evidence="1" type="ORF">E5336_04225</name>
</gene>
<dbReference type="EMBL" id="SRYG01000006">
    <property type="protein sequence ID" value="TGY66508.1"/>
    <property type="molecule type" value="Genomic_DNA"/>
</dbReference>